<feature type="domain" description="DNA mimic protein DMP19 C-terminal" evidence="1">
    <location>
        <begin position="35"/>
        <end position="152"/>
    </location>
</feature>
<organism evidence="2 3">
    <name type="scientific">Mucilaginibacter terrenus</name>
    <dbReference type="NCBI Taxonomy" id="2482727"/>
    <lineage>
        <taxon>Bacteria</taxon>
        <taxon>Pseudomonadati</taxon>
        <taxon>Bacteroidota</taxon>
        <taxon>Sphingobacteriia</taxon>
        <taxon>Sphingobacteriales</taxon>
        <taxon>Sphingobacteriaceae</taxon>
        <taxon>Mucilaginibacter</taxon>
    </lineage>
</organism>
<comment type="caution">
    <text evidence="2">The sequence shown here is derived from an EMBL/GenBank/DDBJ whole genome shotgun (WGS) entry which is preliminary data.</text>
</comment>
<evidence type="ECO:0000313" key="2">
    <source>
        <dbReference type="EMBL" id="RFZ81639.1"/>
    </source>
</evidence>
<dbReference type="Pfam" id="PF14300">
    <property type="entry name" value="DMP19"/>
    <property type="match status" value="1"/>
</dbReference>
<dbReference type="Proteomes" id="UP000260823">
    <property type="component" value="Unassembled WGS sequence"/>
</dbReference>
<sequence length="154" mass="17702">MSDASFIEEQYEDIISGIKPEWVFKQEQLSEYLLALPTWRQAIYFIVNLDNQVFNGGFHQYFTNRYGAFAQEAINALIMIGATDTAKIVKRAYQLVNAANDAPVVFQEKILKKRYKNLITDEDLFEPLNQLDKAYANNGEDVMEMLLNFITGNS</sequence>
<dbReference type="InterPro" id="IPR025402">
    <property type="entry name" value="DMP19_C"/>
</dbReference>
<gene>
    <name evidence="2" type="ORF">DYU05_17580</name>
</gene>
<evidence type="ECO:0000313" key="3">
    <source>
        <dbReference type="Proteomes" id="UP000260823"/>
    </source>
</evidence>
<dbReference type="RefSeq" id="WP_117384460.1">
    <property type="nucleotide sequence ID" value="NZ_QWDE01000004.1"/>
</dbReference>
<dbReference type="AlphaFoldDB" id="A0A3E2NKX2"/>
<name>A0A3E2NKX2_9SPHI</name>
<proteinExistence type="predicted"/>
<dbReference type="EMBL" id="QWDE01000004">
    <property type="protein sequence ID" value="RFZ81639.1"/>
    <property type="molecule type" value="Genomic_DNA"/>
</dbReference>
<reference evidence="2 3" key="1">
    <citation type="submission" date="2018-08" db="EMBL/GenBank/DDBJ databases">
        <title>Mucilaginibacter terrae sp. nov., isolated from manganese diggings.</title>
        <authorList>
            <person name="Huang Y."/>
            <person name="Zhou Z."/>
        </authorList>
    </citation>
    <scope>NUCLEOTIDE SEQUENCE [LARGE SCALE GENOMIC DNA]</scope>
    <source>
        <strain evidence="2 3">ZH6</strain>
    </source>
</reference>
<evidence type="ECO:0000259" key="1">
    <source>
        <dbReference type="Pfam" id="PF14300"/>
    </source>
</evidence>
<keyword evidence="3" id="KW-1185">Reference proteome</keyword>
<dbReference type="Gene3D" id="1.20.1420.60">
    <property type="match status" value="1"/>
</dbReference>
<dbReference type="OrthoDB" id="6334863at2"/>
<accession>A0A3E2NKX2</accession>
<protein>
    <submittedName>
        <fullName evidence="2">DUF4375 domain-containing protein</fullName>
    </submittedName>
</protein>